<dbReference type="SMART" id="SM00271">
    <property type="entry name" value="DnaJ"/>
    <property type="match status" value="1"/>
</dbReference>
<reference evidence="4 5" key="1">
    <citation type="submission" date="2017-03" db="EMBL/GenBank/DDBJ databases">
        <title>Genomes of endolithic fungi from Antarctica.</title>
        <authorList>
            <person name="Coleine C."/>
            <person name="Masonjones S."/>
            <person name="Stajich J.E."/>
        </authorList>
    </citation>
    <scope>NUCLEOTIDE SEQUENCE [LARGE SCALE GENOMIC DNA]</scope>
    <source>
        <strain evidence="4 5">CCFEE 5187</strain>
    </source>
</reference>
<dbReference type="PRINTS" id="PR00625">
    <property type="entry name" value="JDOMAIN"/>
</dbReference>
<dbReference type="Pfam" id="PF01556">
    <property type="entry name" value="DnaJ_C"/>
    <property type="match status" value="1"/>
</dbReference>
<feature type="compositionally biased region" description="Polar residues" evidence="2">
    <location>
        <begin position="311"/>
        <end position="323"/>
    </location>
</feature>
<dbReference type="GO" id="GO:0006413">
    <property type="term" value="P:translational initiation"/>
    <property type="evidence" value="ECO:0007669"/>
    <property type="project" value="TreeGrafter"/>
</dbReference>
<dbReference type="SUPFAM" id="SSF46565">
    <property type="entry name" value="Chaperone J-domain"/>
    <property type="match status" value="1"/>
</dbReference>
<dbReference type="PANTHER" id="PTHR24078:SF553">
    <property type="entry name" value="DNAJ HOMOLOG SUBFAMILY B MEMBER 5"/>
    <property type="match status" value="1"/>
</dbReference>
<evidence type="ECO:0000259" key="3">
    <source>
        <dbReference type="PROSITE" id="PS50076"/>
    </source>
</evidence>
<dbReference type="STRING" id="331657.A0A4U0XZW3"/>
<gene>
    <name evidence="4" type="ORF">B0A49_00217</name>
</gene>
<name>A0A4U0XZW3_9PEZI</name>
<dbReference type="GO" id="GO:0051082">
    <property type="term" value="F:unfolded protein binding"/>
    <property type="evidence" value="ECO:0007669"/>
    <property type="project" value="InterPro"/>
</dbReference>
<dbReference type="OrthoDB" id="550424at2759"/>
<dbReference type="EMBL" id="NAJN01000029">
    <property type="protein sequence ID" value="TKA81263.1"/>
    <property type="molecule type" value="Genomic_DNA"/>
</dbReference>
<dbReference type="InterPro" id="IPR036869">
    <property type="entry name" value="J_dom_sf"/>
</dbReference>
<proteinExistence type="predicted"/>
<dbReference type="InterPro" id="IPR001623">
    <property type="entry name" value="DnaJ_domain"/>
</dbReference>
<feature type="domain" description="J" evidence="3">
    <location>
        <begin position="6"/>
        <end position="57"/>
    </location>
</feature>
<dbReference type="Proteomes" id="UP000308768">
    <property type="component" value="Unassembled WGS sequence"/>
</dbReference>
<sequence length="369" mass="38882">MVTETKLYDQLGIKPDASQDDIKKAYRKGALNSRAKVSQAYEILSDPEKRKTYDQYGLDFILHGGPPPPDPSAGGGFESAGGFGGMPGGMPGGFGGMGGMPGGGRTFHFSTSGGGGGGGFNFSDPNSIFSEFLRGGGAGMGGMGGGGGGGGMGGEDDDIFSSFGGAFGGGRPGAGSRARPSMNGMRRPAEPEVTVLEKPLPVTLEELFNGTTKKMKIKRKTYDPATGKQATQDRILEVPIKKGLKAGSKIKFTDVGDQVEGGTQDLHFVVTEKEHPLFKREGDDIRATVEIDLKEALTGWKRTVQTIDGKQLPVSSSGPTQPTYEERFPGLGMPKSKQPTVRGDFIVGVKIKFPTSLTPQQKAQLREIL</sequence>
<evidence type="ECO:0000313" key="4">
    <source>
        <dbReference type="EMBL" id="TKA81263.1"/>
    </source>
</evidence>
<evidence type="ECO:0000313" key="5">
    <source>
        <dbReference type="Proteomes" id="UP000308768"/>
    </source>
</evidence>
<dbReference type="FunFam" id="2.60.260.20:FF:000002">
    <property type="entry name" value="Dnaj homolog subfamily b member"/>
    <property type="match status" value="1"/>
</dbReference>
<comment type="caution">
    <text evidence="4">The sequence shown here is derived from an EMBL/GenBank/DDBJ whole genome shotgun (WGS) entry which is preliminary data.</text>
</comment>
<dbReference type="GO" id="GO:0051087">
    <property type="term" value="F:protein-folding chaperone binding"/>
    <property type="evidence" value="ECO:0007669"/>
    <property type="project" value="TreeGrafter"/>
</dbReference>
<dbReference type="GO" id="GO:0006457">
    <property type="term" value="P:protein folding"/>
    <property type="evidence" value="ECO:0007669"/>
    <property type="project" value="InterPro"/>
</dbReference>
<organism evidence="4 5">
    <name type="scientific">Cryomyces minteri</name>
    <dbReference type="NCBI Taxonomy" id="331657"/>
    <lineage>
        <taxon>Eukaryota</taxon>
        <taxon>Fungi</taxon>
        <taxon>Dikarya</taxon>
        <taxon>Ascomycota</taxon>
        <taxon>Pezizomycotina</taxon>
        <taxon>Dothideomycetes</taxon>
        <taxon>Dothideomycetes incertae sedis</taxon>
        <taxon>Cryomyces</taxon>
    </lineage>
</organism>
<dbReference type="AlphaFoldDB" id="A0A4U0XZW3"/>
<dbReference type="CDD" id="cd06257">
    <property type="entry name" value="DnaJ"/>
    <property type="match status" value="1"/>
</dbReference>
<dbReference type="InterPro" id="IPR051339">
    <property type="entry name" value="DnaJ_subfamily_B"/>
</dbReference>
<dbReference type="InterPro" id="IPR008971">
    <property type="entry name" value="HSP40/DnaJ_pept-bd"/>
</dbReference>
<dbReference type="FunFam" id="2.60.260.20:FF:000013">
    <property type="entry name" value="DnaJ subfamily B member 11"/>
    <property type="match status" value="1"/>
</dbReference>
<accession>A0A4U0XZW3</accession>
<dbReference type="InterPro" id="IPR002939">
    <property type="entry name" value="DnaJ_C"/>
</dbReference>
<keyword evidence="5" id="KW-1185">Reference proteome</keyword>
<protein>
    <recommendedName>
        <fullName evidence="3">J domain-containing protein</fullName>
    </recommendedName>
</protein>
<dbReference type="GO" id="GO:0005829">
    <property type="term" value="C:cytosol"/>
    <property type="evidence" value="ECO:0007669"/>
    <property type="project" value="TreeGrafter"/>
</dbReference>
<dbReference type="Gene3D" id="2.60.260.20">
    <property type="entry name" value="Urease metallochaperone UreE, N-terminal domain"/>
    <property type="match status" value="2"/>
</dbReference>
<feature type="region of interest" description="Disordered" evidence="2">
    <location>
        <begin position="311"/>
        <end position="336"/>
    </location>
</feature>
<evidence type="ECO:0000256" key="1">
    <source>
        <dbReference type="ARBA" id="ARBA00023186"/>
    </source>
</evidence>
<dbReference type="CDD" id="cd10747">
    <property type="entry name" value="DnaJ_C"/>
    <property type="match status" value="1"/>
</dbReference>
<dbReference type="PANTHER" id="PTHR24078">
    <property type="entry name" value="DNAJ HOMOLOG SUBFAMILY C MEMBER"/>
    <property type="match status" value="1"/>
</dbReference>
<dbReference type="SUPFAM" id="SSF49493">
    <property type="entry name" value="HSP40/DnaJ peptide-binding domain"/>
    <property type="match status" value="2"/>
</dbReference>
<dbReference type="PROSITE" id="PS50076">
    <property type="entry name" value="DNAJ_2"/>
    <property type="match status" value="1"/>
</dbReference>
<evidence type="ECO:0000256" key="2">
    <source>
        <dbReference type="SAM" id="MobiDB-lite"/>
    </source>
</evidence>
<dbReference type="Gene3D" id="1.10.287.110">
    <property type="entry name" value="DnaJ domain"/>
    <property type="match status" value="2"/>
</dbReference>
<keyword evidence="1" id="KW-0143">Chaperone</keyword>